<keyword evidence="2" id="KW-0203">Cytokinin biosynthesis</keyword>
<evidence type="ECO:0000313" key="4">
    <source>
        <dbReference type="Proteomes" id="UP001596142"/>
    </source>
</evidence>
<dbReference type="InterPro" id="IPR031100">
    <property type="entry name" value="LOG_fam"/>
</dbReference>
<organism evidence="3 4">
    <name type="scientific">Thalassorhabdus alkalitolerans</name>
    <dbReference type="NCBI Taxonomy" id="2282697"/>
    <lineage>
        <taxon>Bacteria</taxon>
        <taxon>Bacillati</taxon>
        <taxon>Bacillota</taxon>
        <taxon>Bacilli</taxon>
        <taxon>Bacillales</taxon>
        <taxon>Bacillaceae</taxon>
        <taxon>Thalassorhabdus</taxon>
    </lineage>
</organism>
<dbReference type="SUPFAM" id="SSF102405">
    <property type="entry name" value="MCP/YpsA-like"/>
    <property type="match status" value="1"/>
</dbReference>
<protein>
    <recommendedName>
        <fullName evidence="2">Cytokinin riboside 5'-monophosphate phosphoribohydrolase</fullName>
        <ecNumber evidence="2">3.2.2.n1</ecNumber>
    </recommendedName>
</protein>
<reference evidence="4" key="1">
    <citation type="journal article" date="2019" name="Int. J. Syst. Evol. Microbiol.">
        <title>The Global Catalogue of Microorganisms (GCM) 10K type strain sequencing project: providing services to taxonomists for standard genome sequencing and annotation.</title>
        <authorList>
            <consortium name="The Broad Institute Genomics Platform"/>
            <consortium name="The Broad Institute Genome Sequencing Center for Infectious Disease"/>
            <person name="Wu L."/>
            <person name="Ma J."/>
        </authorList>
    </citation>
    <scope>NUCLEOTIDE SEQUENCE [LARGE SCALE GENOMIC DNA]</scope>
    <source>
        <strain evidence="4">CECT 7184</strain>
    </source>
</reference>
<gene>
    <name evidence="3" type="ORF">ACFPU1_12510</name>
</gene>
<evidence type="ECO:0000256" key="2">
    <source>
        <dbReference type="RuleBase" id="RU363015"/>
    </source>
</evidence>
<dbReference type="PANTHER" id="PTHR31223:SF70">
    <property type="entry name" value="LOG FAMILY PROTEIN YJL055W"/>
    <property type="match status" value="1"/>
</dbReference>
<dbReference type="EC" id="3.2.2.n1" evidence="2"/>
<accession>A0ABW0YQG7</accession>
<dbReference type="Gene3D" id="3.40.50.450">
    <property type="match status" value="1"/>
</dbReference>
<proteinExistence type="inferred from homology"/>
<evidence type="ECO:0000313" key="3">
    <source>
        <dbReference type="EMBL" id="MFC5713607.1"/>
    </source>
</evidence>
<dbReference type="RefSeq" id="WP_385941590.1">
    <property type="nucleotide sequence ID" value="NZ_JBHSOZ010000005.1"/>
</dbReference>
<comment type="similarity">
    <text evidence="1 2">Belongs to the LOG family.</text>
</comment>
<keyword evidence="4" id="KW-1185">Reference proteome</keyword>
<dbReference type="InterPro" id="IPR005269">
    <property type="entry name" value="LOG"/>
</dbReference>
<dbReference type="Pfam" id="PF03641">
    <property type="entry name" value="Lysine_decarbox"/>
    <property type="match status" value="1"/>
</dbReference>
<keyword evidence="2" id="KW-0378">Hydrolase</keyword>
<comment type="caution">
    <text evidence="3">The sequence shown here is derived from an EMBL/GenBank/DDBJ whole genome shotgun (WGS) entry which is preliminary data.</text>
</comment>
<dbReference type="PANTHER" id="PTHR31223">
    <property type="entry name" value="LOG FAMILY PROTEIN YJL055W"/>
    <property type="match status" value="1"/>
</dbReference>
<dbReference type="NCBIfam" id="TIGR00730">
    <property type="entry name" value="Rossman fold protein, TIGR00730 family"/>
    <property type="match status" value="1"/>
</dbReference>
<name>A0ABW0YQG7_9BACI</name>
<dbReference type="EMBL" id="JBHSOZ010000005">
    <property type="protein sequence ID" value="MFC5713607.1"/>
    <property type="molecule type" value="Genomic_DNA"/>
</dbReference>
<evidence type="ECO:0000256" key="1">
    <source>
        <dbReference type="ARBA" id="ARBA00006763"/>
    </source>
</evidence>
<sequence length="184" mass="20433">MKHITVFCGSRNGNRSLYLQEAKKLGEELAKNKVITVYGGGSSGLMGAVADGALGRQGEVIGIVPETLKDIEIAHQHVTELITVKTMHERKAKMYEYADAFIALPGGIGTLEEFVEVLTWYAIGQHEKYCALLNTDHYYDPLLTLIKHMVKEGFLSEQVADRIIVFAEPQSLVHFLVKGEKENV</sequence>
<dbReference type="Proteomes" id="UP001596142">
    <property type="component" value="Unassembled WGS sequence"/>
</dbReference>